<dbReference type="PANTHER" id="PTHR28180">
    <property type="entry name" value="CONSERVED MITOCHONDRIAL PROTEIN-RELATED"/>
    <property type="match status" value="1"/>
</dbReference>
<name>A0A3N4KLU1_9PEZI</name>
<dbReference type="SUPFAM" id="SSF69118">
    <property type="entry name" value="AhpD-like"/>
    <property type="match status" value="1"/>
</dbReference>
<dbReference type="AlphaFoldDB" id="A0A3N4KLU1"/>
<dbReference type="InterPro" id="IPR003779">
    <property type="entry name" value="CMD-like"/>
</dbReference>
<evidence type="ECO:0000259" key="1">
    <source>
        <dbReference type="Pfam" id="PF02627"/>
    </source>
</evidence>
<evidence type="ECO:0000313" key="3">
    <source>
        <dbReference type="Proteomes" id="UP000277580"/>
    </source>
</evidence>
<keyword evidence="3" id="KW-1185">Reference proteome</keyword>
<dbReference type="Pfam" id="PF02627">
    <property type="entry name" value="CMD"/>
    <property type="match status" value="1"/>
</dbReference>
<accession>A0A3N4KLU1</accession>
<dbReference type="GO" id="GO:0051920">
    <property type="term" value="F:peroxiredoxin activity"/>
    <property type="evidence" value="ECO:0007669"/>
    <property type="project" value="InterPro"/>
</dbReference>
<feature type="domain" description="Carboxymuconolactone decarboxylase-like" evidence="1">
    <location>
        <begin position="43"/>
        <end position="99"/>
    </location>
</feature>
<dbReference type="Proteomes" id="UP000277580">
    <property type="component" value="Unassembled WGS sequence"/>
</dbReference>
<reference evidence="2 3" key="1">
    <citation type="journal article" date="2018" name="Nat. Ecol. Evol.">
        <title>Pezizomycetes genomes reveal the molecular basis of ectomycorrhizal truffle lifestyle.</title>
        <authorList>
            <person name="Murat C."/>
            <person name="Payen T."/>
            <person name="Noel B."/>
            <person name="Kuo A."/>
            <person name="Morin E."/>
            <person name="Chen J."/>
            <person name="Kohler A."/>
            <person name="Krizsan K."/>
            <person name="Balestrini R."/>
            <person name="Da Silva C."/>
            <person name="Montanini B."/>
            <person name="Hainaut M."/>
            <person name="Levati E."/>
            <person name="Barry K.W."/>
            <person name="Belfiori B."/>
            <person name="Cichocki N."/>
            <person name="Clum A."/>
            <person name="Dockter R.B."/>
            <person name="Fauchery L."/>
            <person name="Guy J."/>
            <person name="Iotti M."/>
            <person name="Le Tacon F."/>
            <person name="Lindquist E.A."/>
            <person name="Lipzen A."/>
            <person name="Malagnac F."/>
            <person name="Mello A."/>
            <person name="Molinier V."/>
            <person name="Miyauchi S."/>
            <person name="Poulain J."/>
            <person name="Riccioni C."/>
            <person name="Rubini A."/>
            <person name="Sitrit Y."/>
            <person name="Splivallo R."/>
            <person name="Traeger S."/>
            <person name="Wang M."/>
            <person name="Zifcakova L."/>
            <person name="Wipf D."/>
            <person name="Zambonelli A."/>
            <person name="Paolocci F."/>
            <person name="Nowrousian M."/>
            <person name="Ottonello S."/>
            <person name="Baldrian P."/>
            <person name="Spatafora J.W."/>
            <person name="Henrissat B."/>
            <person name="Nagy L.G."/>
            <person name="Aury J.M."/>
            <person name="Wincker P."/>
            <person name="Grigoriev I.V."/>
            <person name="Bonfante P."/>
            <person name="Martin F.M."/>
        </authorList>
    </citation>
    <scope>NUCLEOTIDE SEQUENCE [LARGE SCALE GENOMIC DNA]</scope>
    <source>
        <strain evidence="2 3">CCBAS932</strain>
    </source>
</reference>
<dbReference type="OrthoDB" id="5537330at2759"/>
<dbReference type="InParanoid" id="A0A3N4KLU1"/>
<evidence type="ECO:0000313" key="2">
    <source>
        <dbReference type="EMBL" id="RPB10272.1"/>
    </source>
</evidence>
<dbReference type="PANTHER" id="PTHR28180:SF2">
    <property type="entry name" value="PEROXISOMAL PROTEIN 2"/>
    <property type="match status" value="1"/>
</dbReference>
<dbReference type="STRING" id="1392247.A0A3N4KLU1"/>
<sequence>RGNTFFSTLYGKVTSRVMGNMVHAYDDLGVVAELLYAHVLSNTAVLGARDTSLLVVAGLVPQDVDPQLRGHVKGAVTNGATEGQVEAVRRLAEVCCRVAGREVAGSGGASGSGGAKL</sequence>
<dbReference type="Gene3D" id="1.20.1290.10">
    <property type="entry name" value="AhpD-like"/>
    <property type="match status" value="1"/>
</dbReference>
<proteinExistence type="predicted"/>
<dbReference type="InterPro" id="IPR029032">
    <property type="entry name" value="AhpD-like"/>
</dbReference>
<feature type="non-terminal residue" evidence="2">
    <location>
        <position position="1"/>
    </location>
</feature>
<dbReference type="InterPro" id="IPR052999">
    <property type="entry name" value="PTS1_Protein"/>
</dbReference>
<protein>
    <recommendedName>
        <fullName evidence="1">Carboxymuconolactone decarboxylase-like domain-containing protein</fullName>
    </recommendedName>
</protein>
<gene>
    <name evidence="2" type="ORF">P167DRAFT_491091</name>
</gene>
<organism evidence="2 3">
    <name type="scientific">Morchella conica CCBAS932</name>
    <dbReference type="NCBI Taxonomy" id="1392247"/>
    <lineage>
        <taxon>Eukaryota</taxon>
        <taxon>Fungi</taxon>
        <taxon>Dikarya</taxon>
        <taxon>Ascomycota</taxon>
        <taxon>Pezizomycotina</taxon>
        <taxon>Pezizomycetes</taxon>
        <taxon>Pezizales</taxon>
        <taxon>Morchellaceae</taxon>
        <taxon>Morchella</taxon>
    </lineage>
</organism>
<dbReference type="EMBL" id="ML119144">
    <property type="protein sequence ID" value="RPB10272.1"/>
    <property type="molecule type" value="Genomic_DNA"/>
</dbReference>